<dbReference type="Proteomes" id="UP000199659">
    <property type="component" value="Unassembled WGS sequence"/>
</dbReference>
<feature type="domain" description="HPr" evidence="4">
    <location>
        <begin position="1"/>
        <end position="84"/>
    </location>
</feature>
<name>A0A1I6HS19_9FIRM</name>
<dbReference type="PANTHER" id="PTHR33705:SF2">
    <property type="entry name" value="PHOSPHOCARRIER PROTEIN NPR"/>
    <property type="match status" value="1"/>
</dbReference>
<evidence type="ECO:0000256" key="3">
    <source>
        <dbReference type="ARBA" id="ARBA00022683"/>
    </source>
</evidence>
<dbReference type="RefSeq" id="WP_092558840.1">
    <property type="nucleotide sequence ID" value="NZ_FOYZ01000001.1"/>
</dbReference>
<dbReference type="STRING" id="37658.SAMN05661086_00215"/>
<evidence type="ECO:0000256" key="1">
    <source>
        <dbReference type="ARBA" id="ARBA00004496"/>
    </source>
</evidence>
<keyword evidence="3" id="KW-0598">Phosphotransferase system</keyword>
<organism evidence="5 6">
    <name type="scientific">Anaeromicropila populeti</name>
    <dbReference type="NCBI Taxonomy" id="37658"/>
    <lineage>
        <taxon>Bacteria</taxon>
        <taxon>Bacillati</taxon>
        <taxon>Bacillota</taxon>
        <taxon>Clostridia</taxon>
        <taxon>Lachnospirales</taxon>
        <taxon>Lachnospiraceae</taxon>
        <taxon>Anaeromicropila</taxon>
    </lineage>
</organism>
<dbReference type="NCBIfam" id="TIGR01003">
    <property type="entry name" value="PTS_HPr_family"/>
    <property type="match status" value="1"/>
</dbReference>
<protein>
    <submittedName>
        <fullName evidence="5">Phosphocarrier protein</fullName>
    </submittedName>
</protein>
<dbReference type="CDD" id="cd00367">
    <property type="entry name" value="PTS-HPr_like"/>
    <property type="match status" value="1"/>
</dbReference>
<evidence type="ECO:0000256" key="2">
    <source>
        <dbReference type="ARBA" id="ARBA00022490"/>
    </source>
</evidence>
<evidence type="ECO:0000313" key="5">
    <source>
        <dbReference type="EMBL" id="SFR57214.1"/>
    </source>
</evidence>
<dbReference type="PROSITE" id="PS51350">
    <property type="entry name" value="PTS_HPR_DOM"/>
    <property type="match status" value="1"/>
</dbReference>
<keyword evidence="6" id="KW-1185">Reference proteome</keyword>
<dbReference type="InterPro" id="IPR000032">
    <property type="entry name" value="HPr-like"/>
</dbReference>
<dbReference type="SUPFAM" id="SSF55594">
    <property type="entry name" value="HPr-like"/>
    <property type="match status" value="1"/>
</dbReference>
<dbReference type="InterPro" id="IPR050399">
    <property type="entry name" value="HPr"/>
</dbReference>
<gene>
    <name evidence="5" type="ORF">SAMN05661086_00215</name>
</gene>
<dbReference type="AlphaFoldDB" id="A0A1I6HS19"/>
<dbReference type="PANTHER" id="PTHR33705">
    <property type="entry name" value="PHOSPHOCARRIER PROTEIN HPR"/>
    <property type="match status" value="1"/>
</dbReference>
<dbReference type="GO" id="GO:0005737">
    <property type="term" value="C:cytoplasm"/>
    <property type="evidence" value="ECO:0007669"/>
    <property type="project" value="UniProtKB-SubCell"/>
</dbReference>
<reference evidence="5 6" key="1">
    <citation type="submission" date="2016-10" db="EMBL/GenBank/DDBJ databases">
        <authorList>
            <person name="de Groot N.N."/>
        </authorList>
    </citation>
    <scope>NUCLEOTIDE SEQUENCE [LARGE SCALE GENOMIC DNA]</scope>
    <source>
        <strain evidence="5 6">743A</strain>
    </source>
</reference>
<proteinExistence type="predicted"/>
<evidence type="ECO:0000313" key="6">
    <source>
        <dbReference type="Proteomes" id="UP000199659"/>
    </source>
</evidence>
<dbReference type="PRINTS" id="PR00107">
    <property type="entry name" value="PHOSPHOCPHPR"/>
</dbReference>
<dbReference type="Gene3D" id="3.30.1340.10">
    <property type="entry name" value="HPr-like"/>
    <property type="match status" value="1"/>
</dbReference>
<accession>A0A1I6HS19</accession>
<dbReference type="GO" id="GO:0009401">
    <property type="term" value="P:phosphoenolpyruvate-dependent sugar phosphotransferase system"/>
    <property type="evidence" value="ECO:0007669"/>
    <property type="project" value="UniProtKB-KW"/>
</dbReference>
<sequence length="84" mass="9211">MISARIQMNNPLGLHLRPVGVLCTEALNYECKIEIKKDNIVANAKSVLSVLAAGIRYGEEFELICSGSDEKAALDTLKKLFEDS</sequence>
<keyword evidence="2" id="KW-0963">Cytoplasm</keyword>
<dbReference type="EMBL" id="FOYZ01000001">
    <property type="protein sequence ID" value="SFR57214.1"/>
    <property type="molecule type" value="Genomic_DNA"/>
</dbReference>
<evidence type="ECO:0000259" key="4">
    <source>
        <dbReference type="PROSITE" id="PS51350"/>
    </source>
</evidence>
<dbReference type="OrthoDB" id="9809047at2"/>
<dbReference type="InterPro" id="IPR035895">
    <property type="entry name" value="HPr-like_sf"/>
</dbReference>
<dbReference type="Pfam" id="PF00381">
    <property type="entry name" value="PTS-HPr"/>
    <property type="match status" value="1"/>
</dbReference>
<comment type="subcellular location">
    <subcellularLocation>
        <location evidence="1">Cytoplasm</location>
    </subcellularLocation>
</comment>